<keyword evidence="5" id="KW-1003">Cell membrane</keyword>
<feature type="transmembrane region" description="Helical" evidence="14">
    <location>
        <begin position="261"/>
        <end position="286"/>
    </location>
</feature>
<dbReference type="InterPro" id="IPR002898">
    <property type="entry name" value="MotA_ExbB_proton_chnl"/>
</dbReference>
<evidence type="ECO:0000259" key="16">
    <source>
        <dbReference type="Pfam" id="PF01618"/>
    </source>
</evidence>
<evidence type="ECO:0000256" key="3">
    <source>
        <dbReference type="ARBA" id="ARBA00022093"/>
    </source>
</evidence>
<protein>
    <recommendedName>
        <fullName evidence="3">Biopolymer transport protein ExbB</fullName>
    </recommendedName>
</protein>
<feature type="compositionally biased region" description="Low complexity" evidence="13">
    <location>
        <begin position="31"/>
        <end position="44"/>
    </location>
</feature>
<feature type="domain" description="MotA/TolQ/ExbB proton channel" evidence="16">
    <location>
        <begin position="250"/>
        <end position="336"/>
    </location>
</feature>
<feature type="compositionally biased region" description="Pro residues" evidence="13">
    <location>
        <begin position="74"/>
        <end position="86"/>
    </location>
</feature>
<evidence type="ECO:0000256" key="4">
    <source>
        <dbReference type="ARBA" id="ARBA00022448"/>
    </source>
</evidence>
<evidence type="ECO:0000256" key="11">
    <source>
        <dbReference type="ARBA" id="ARBA00024816"/>
    </source>
</evidence>
<evidence type="ECO:0000256" key="13">
    <source>
        <dbReference type="SAM" id="MobiDB-lite"/>
    </source>
</evidence>
<name>A0A2W5N2H5_RHOSU</name>
<evidence type="ECO:0000256" key="9">
    <source>
        <dbReference type="ARBA" id="ARBA00022989"/>
    </source>
</evidence>
<proteinExistence type="inferred from homology"/>
<dbReference type="EMBL" id="QFPW01000020">
    <property type="protein sequence ID" value="PZQ46838.1"/>
    <property type="molecule type" value="Genomic_DNA"/>
</dbReference>
<evidence type="ECO:0000256" key="1">
    <source>
        <dbReference type="ARBA" id="ARBA00004429"/>
    </source>
</evidence>
<evidence type="ECO:0000256" key="10">
    <source>
        <dbReference type="ARBA" id="ARBA00023136"/>
    </source>
</evidence>
<evidence type="ECO:0000256" key="2">
    <source>
        <dbReference type="ARBA" id="ARBA00011471"/>
    </source>
</evidence>
<keyword evidence="6" id="KW-0997">Cell inner membrane</keyword>
<evidence type="ECO:0000256" key="6">
    <source>
        <dbReference type="ARBA" id="ARBA00022519"/>
    </source>
</evidence>
<dbReference type="PANTHER" id="PTHR30625">
    <property type="entry name" value="PROTEIN TOLQ"/>
    <property type="match status" value="1"/>
</dbReference>
<keyword evidence="15" id="KW-0732">Signal</keyword>
<comment type="function">
    <text evidence="11">Involved in the TonB-dependent energy-dependent transport of various receptor-bound substrates. Protects ExbD from proteolytic degradation and functionally stabilizes TonB.</text>
</comment>
<dbReference type="InterPro" id="IPR014164">
    <property type="entry name" value="TonB_ExbB_1"/>
</dbReference>
<dbReference type="AlphaFoldDB" id="A0A2W5N2H5"/>
<feature type="compositionally biased region" description="Low complexity" evidence="13">
    <location>
        <begin position="87"/>
        <end position="117"/>
    </location>
</feature>
<evidence type="ECO:0000313" key="18">
    <source>
        <dbReference type="Proteomes" id="UP000249185"/>
    </source>
</evidence>
<keyword evidence="7 14" id="KW-0812">Transmembrane</keyword>
<feature type="transmembrane region" description="Helical" evidence="14">
    <location>
        <begin position="149"/>
        <end position="171"/>
    </location>
</feature>
<comment type="similarity">
    <text evidence="12">Belongs to the exbB/tolQ family.</text>
</comment>
<feature type="compositionally biased region" description="Low complexity" evidence="13">
    <location>
        <begin position="52"/>
        <end position="73"/>
    </location>
</feature>
<evidence type="ECO:0000256" key="8">
    <source>
        <dbReference type="ARBA" id="ARBA00022927"/>
    </source>
</evidence>
<dbReference type="NCBIfam" id="TIGR02797">
    <property type="entry name" value="exbB"/>
    <property type="match status" value="1"/>
</dbReference>
<keyword evidence="10 14" id="KW-0472">Membrane</keyword>
<dbReference type="GO" id="GO:0005886">
    <property type="term" value="C:plasma membrane"/>
    <property type="evidence" value="ECO:0007669"/>
    <property type="project" value="UniProtKB-SubCell"/>
</dbReference>
<evidence type="ECO:0000256" key="5">
    <source>
        <dbReference type="ARBA" id="ARBA00022475"/>
    </source>
</evidence>
<feature type="chain" id="PRO_5015914163" description="Biopolymer transport protein ExbB" evidence="15">
    <location>
        <begin position="32"/>
        <end position="366"/>
    </location>
</feature>
<accession>A0A2W5N2H5</accession>
<keyword evidence="8 12" id="KW-0653">Protein transport</keyword>
<keyword evidence="4 12" id="KW-0813">Transport</keyword>
<dbReference type="Pfam" id="PF01618">
    <property type="entry name" value="MotA_ExbB"/>
    <property type="match status" value="1"/>
</dbReference>
<dbReference type="GO" id="GO:0022857">
    <property type="term" value="F:transmembrane transporter activity"/>
    <property type="evidence" value="ECO:0007669"/>
    <property type="project" value="InterPro"/>
</dbReference>
<organism evidence="17 18">
    <name type="scientific">Rhodovulum sulfidophilum</name>
    <name type="common">Rhodobacter sulfidophilus</name>
    <dbReference type="NCBI Taxonomy" id="35806"/>
    <lineage>
        <taxon>Bacteria</taxon>
        <taxon>Pseudomonadati</taxon>
        <taxon>Pseudomonadota</taxon>
        <taxon>Alphaproteobacteria</taxon>
        <taxon>Rhodobacterales</taxon>
        <taxon>Paracoccaceae</taxon>
        <taxon>Rhodovulum</taxon>
    </lineage>
</organism>
<feature type="region of interest" description="Disordered" evidence="13">
    <location>
        <begin position="31"/>
        <end position="117"/>
    </location>
</feature>
<sequence length="366" mass="36904">MRADAKFSLSVAVAPLLAAGLLALATAPVGAQDTAPAAPVEAPATPAPALPAPTASPSVPAADAPAGPAAEAPAPAPTAPAAPGAPSPEAATPPAAEAPAAPATDPVADTAASPAAPAPIATEAAPAPVPEMTLPHDLSPWGMFMAADMVVKSVMVGLAIASLVTWTVWLVKSLEIMGARGRMKKARAQLNDCADLAEARQAFAGRKGVVPLLVRATYEESLASVSALPRSGGDGLKERVGSHLGRIEAEAGRRMTRGTSILATIGSVAPFVGLFGTVWGIMNSFIGISQSQTTNLAVVAPGIAEALLATAMGLVAAIPAVVIYNHFARSITGYRQELADVSANLERMVSRDLDHGRLRAFDLAAE</sequence>
<dbReference type="PANTHER" id="PTHR30625:SF16">
    <property type="entry name" value="BIOPOLYMER TRANSPORT PROTEIN EXBB"/>
    <property type="match status" value="1"/>
</dbReference>
<evidence type="ECO:0000256" key="7">
    <source>
        <dbReference type="ARBA" id="ARBA00022692"/>
    </source>
</evidence>
<evidence type="ECO:0000256" key="14">
    <source>
        <dbReference type="SAM" id="Phobius"/>
    </source>
</evidence>
<keyword evidence="9 14" id="KW-1133">Transmembrane helix</keyword>
<comment type="subunit">
    <text evidence="2">The accessory proteins ExbB and ExbD seem to form a complex with TonB.</text>
</comment>
<dbReference type="InterPro" id="IPR050790">
    <property type="entry name" value="ExbB/TolQ_transport"/>
</dbReference>
<evidence type="ECO:0000313" key="17">
    <source>
        <dbReference type="EMBL" id="PZQ46838.1"/>
    </source>
</evidence>
<comment type="caution">
    <text evidence="17">The sequence shown here is derived from an EMBL/GenBank/DDBJ whole genome shotgun (WGS) entry which is preliminary data.</text>
</comment>
<comment type="subcellular location">
    <subcellularLocation>
        <location evidence="1">Cell inner membrane</location>
        <topology evidence="1">Multi-pass membrane protein</topology>
    </subcellularLocation>
    <subcellularLocation>
        <location evidence="12">Membrane</location>
        <topology evidence="12">Multi-pass membrane protein</topology>
    </subcellularLocation>
</comment>
<feature type="transmembrane region" description="Helical" evidence="14">
    <location>
        <begin position="306"/>
        <end position="327"/>
    </location>
</feature>
<evidence type="ECO:0000256" key="12">
    <source>
        <dbReference type="RuleBase" id="RU004057"/>
    </source>
</evidence>
<gene>
    <name evidence="17" type="primary">exbB</name>
    <name evidence="17" type="ORF">DI556_18910</name>
</gene>
<dbReference type="GO" id="GO:0017038">
    <property type="term" value="P:protein import"/>
    <property type="evidence" value="ECO:0007669"/>
    <property type="project" value="TreeGrafter"/>
</dbReference>
<evidence type="ECO:0000256" key="15">
    <source>
        <dbReference type="SAM" id="SignalP"/>
    </source>
</evidence>
<dbReference type="Proteomes" id="UP000249185">
    <property type="component" value="Unassembled WGS sequence"/>
</dbReference>
<reference evidence="17 18" key="1">
    <citation type="submission" date="2017-08" db="EMBL/GenBank/DDBJ databases">
        <title>Infants hospitalized years apart are colonized by the same room-sourced microbial strains.</title>
        <authorList>
            <person name="Brooks B."/>
            <person name="Olm M.R."/>
            <person name="Firek B.A."/>
            <person name="Baker R."/>
            <person name="Thomas B.C."/>
            <person name="Morowitz M.J."/>
            <person name="Banfield J.F."/>
        </authorList>
    </citation>
    <scope>NUCLEOTIDE SEQUENCE [LARGE SCALE GENOMIC DNA]</scope>
    <source>
        <strain evidence="17">S2_005_002_R2_34</strain>
    </source>
</reference>
<feature type="signal peptide" evidence="15">
    <location>
        <begin position="1"/>
        <end position="31"/>
    </location>
</feature>